<accession>A0A9N9DDJ9</accession>
<evidence type="ECO:0000313" key="3">
    <source>
        <dbReference type="EMBL" id="CAG8636185.1"/>
    </source>
</evidence>
<comment type="caution">
    <text evidence="3">The sequence shown here is derived from an EMBL/GenBank/DDBJ whole genome shotgun (WGS) entry which is preliminary data.</text>
</comment>
<feature type="non-terminal residue" evidence="3">
    <location>
        <position position="1"/>
    </location>
</feature>
<evidence type="ECO:0000256" key="1">
    <source>
        <dbReference type="ARBA" id="ARBA00023242"/>
    </source>
</evidence>
<dbReference type="PROSITE" id="PS00463">
    <property type="entry name" value="ZN2_CY6_FUNGAL_1"/>
    <property type="match status" value="1"/>
</dbReference>
<dbReference type="Proteomes" id="UP000789831">
    <property type="component" value="Unassembled WGS sequence"/>
</dbReference>
<dbReference type="GO" id="GO:0000981">
    <property type="term" value="F:DNA-binding transcription factor activity, RNA polymerase II-specific"/>
    <property type="evidence" value="ECO:0007669"/>
    <property type="project" value="InterPro"/>
</dbReference>
<gene>
    <name evidence="3" type="ORF">AGERDE_LOCUS10753</name>
</gene>
<dbReference type="SMART" id="SM00066">
    <property type="entry name" value="GAL4"/>
    <property type="match status" value="1"/>
</dbReference>
<dbReference type="PANTHER" id="PTHR31668">
    <property type="entry name" value="GLUCOSE TRANSPORT TRANSCRIPTION REGULATOR RGT1-RELATED-RELATED"/>
    <property type="match status" value="1"/>
</dbReference>
<feature type="non-terminal residue" evidence="3">
    <location>
        <position position="288"/>
    </location>
</feature>
<dbReference type="CDD" id="cd00067">
    <property type="entry name" value="GAL4"/>
    <property type="match status" value="1"/>
</dbReference>
<organism evidence="3 4">
    <name type="scientific">Ambispora gerdemannii</name>
    <dbReference type="NCBI Taxonomy" id="144530"/>
    <lineage>
        <taxon>Eukaryota</taxon>
        <taxon>Fungi</taxon>
        <taxon>Fungi incertae sedis</taxon>
        <taxon>Mucoromycota</taxon>
        <taxon>Glomeromycotina</taxon>
        <taxon>Glomeromycetes</taxon>
        <taxon>Archaeosporales</taxon>
        <taxon>Ambisporaceae</taxon>
        <taxon>Ambispora</taxon>
    </lineage>
</organism>
<dbReference type="InterPro" id="IPR001138">
    <property type="entry name" value="Zn2Cys6_DnaBD"/>
</dbReference>
<protein>
    <submittedName>
        <fullName evidence="3">7820_t:CDS:1</fullName>
    </submittedName>
</protein>
<dbReference type="PROSITE" id="PS50048">
    <property type="entry name" value="ZN2_CY6_FUNGAL_2"/>
    <property type="match status" value="1"/>
</dbReference>
<name>A0A9N9DDJ9_9GLOM</name>
<evidence type="ECO:0000313" key="4">
    <source>
        <dbReference type="Proteomes" id="UP000789831"/>
    </source>
</evidence>
<dbReference type="EMBL" id="CAJVPL010003646">
    <property type="protein sequence ID" value="CAG8636185.1"/>
    <property type="molecule type" value="Genomic_DNA"/>
</dbReference>
<dbReference type="SUPFAM" id="SSF57701">
    <property type="entry name" value="Zn2/Cys6 DNA-binding domain"/>
    <property type="match status" value="1"/>
</dbReference>
<dbReference type="AlphaFoldDB" id="A0A9N9DDJ9"/>
<reference evidence="3" key="1">
    <citation type="submission" date="2021-06" db="EMBL/GenBank/DDBJ databases">
        <authorList>
            <person name="Kallberg Y."/>
            <person name="Tangrot J."/>
            <person name="Rosling A."/>
        </authorList>
    </citation>
    <scope>NUCLEOTIDE SEQUENCE</scope>
    <source>
        <strain evidence="3">MT106</strain>
    </source>
</reference>
<dbReference type="GO" id="GO:0008270">
    <property type="term" value="F:zinc ion binding"/>
    <property type="evidence" value="ECO:0007669"/>
    <property type="project" value="InterPro"/>
</dbReference>
<dbReference type="OrthoDB" id="2123952at2759"/>
<dbReference type="Gene3D" id="4.10.240.10">
    <property type="entry name" value="Zn(2)-C6 fungal-type DNA-binding domain"/>
    <property type="match status" value="1"/>
</dbReference>
<dbReference type="InterPro" id="IPR036864">
    <property type="entry name" value="Zn2-C6_fun-type_DNA-bd_sf"/>
</dbReference>
<dbReference type="Pfam" id="PF00172">
    <property type="entry name" value="Zn_clus"/>
    <property type="match status" value="1"/>
</dbReference>
<proteinExistence type="predicted"/>
<keyword evidence="1" id="KW-0539">Nucleus</keyword>
<keyword evidence="4" id="KW-1185">Reference proteome</keyword>
<feature type="domain" description="Zn(2)-C6 fungal-type" evidence="2">
    <location>
        <begin position="6"/>
        <end position="35"/>
    </location>
</feature>
<dbReference type="InterPro" id="IPR050797">
    <property type="entry name" value="Carb_Metab_Trans_Reg"/>
</dbReference>
<sequence>LKVTAACLNCRKKKVKCSGPAVCDRCSRFNLSCQFDARPQKRGPQRGNVDVIKVKESRVEDLFDTIPGDLNFKEKERLKNQALSIDGISPDEFEQVSKISMKFHNPEAIPRLTILQNCIVTTNSCAKCSSKSEPYLPENQIYQHSEFCQQLPSLSPTNHQSLQSLEPISITSIPIEPMNAPTNSVNNDSYLAPILLLPDEMLRGSVPVPNFCISDEESISYDHVNNYNNYDYNDYNDYLAENKYRKARELKGDVEINIRLMNLNNRRQGILVAILYTSGNHNGGRITK</sequence>
<evidence type="ECO:0000259" key="2">
    <source>
        <dbReference type="PROSITE" id="PS50048"/>
    </source>
</evidence>